<keyword evidence="2" id="KW-1185">Reference proteome</keyword>
<dbReference type="EMBL" id="KZ613786">
    <property type="protein sequence ID" value="PMD61296.1"/>
    <property type="molecule type" value="Genomic_DNA"/>
</dbReference>
<dbReference type="GeneID" id="36588043"/>
<organism evidence="1 2">
    <name type="scientific">Hyaloscypha bicolor E</name>
    <dbReference type="NCBI Taxonomy" id="1095630"/>
    <lineage>
        <taxon>Eukaryota</taxon>
        <taxon>Fungi</taxon>
        <taxon>Dikarya</taxon>
        <taxon>Ascomycota</taxon>
        <taxon>Pezizomycotina</taxon>
        <taxon>Leotiomycetes</taxon>
        <taxon>Helotiales</taxon>
        <taxon>Hyaloscyphaceae</taxon>
        <taxon>Hyaloscypha</taxon>
        <taxon>Hyaloscypha bicolor</taxon>
    </lineage>
</organism>
<accession>A0A2J6TE40</accession>
<name>A0A2J6TE40_9HELO</name>
<dbReference type="Proteomes" id="UP000235371">
    <property type="component" value="Unassembled WGS sequence"/>
</dbReference>
<protein>
    <submittedName>
        <fullName evidence="1">Uncharacterized protein</fullName>
    </submittedName>
</protein>
<sequence length="289" mass="33115">MASIRSLLSDRPCADVEAFIISQLWGTDIQTLPGSYQSYFRYYGTECRRLQFGISKEAWQSTSMAANTHEHVILIVNTLALDKSRDRPAVRALLRQHFPSSHDLALDRSIDFALRAWLTLNVREESFALHTPRTPTIQWDDSSSLAGFVLRNFPRATTTSSYPLDHTFTAANINRLSGIDIEWTPCLADHLRFDKRRRLLRVYPFKQTLLDHLQIWESSKTTPEKVSRALIPLTVLKEALLSLDLLFPYRDPLTDSFMRQHDQTFHLKGPLMIPALSASWILITGEIGF</sequence>
<proteinExistence type="predicted"/>
<dbReference type="InParanoid" id="A0A2J6TE40"/>
<evidence type="ECO:0000313" key="2">
    <source>
        <dbReference type="Proteomes" id="UP000235371"/>
    </source>
</evidence>
<reference evidence="1 2" key="1">
    <citation type="submission" date="2016-04" db="EMBL/GenBank/DDBJ databases">
        <title>A degradative enzymes factory behind the ericoid mycorrhizal symbiosis.</title>
        <authorList>
            <consortium name="DOE Joint Genome Institute"/>
            <person name="Martino E."/>
            <person name="Morin E."/>
            <person name="Grelet G."/>
            <person name="Kuo A."/>
            <person name="Kohler A."/>
            <person name="Daghino S."/>
            <person name="Barry K."/>
            <person name="Choi C."/>
            <person name="Cichocki N."/>
            <person name="Clum A."/>
            <person name="Copeland A."/>
            <person name="Hainaut M."/>
            <person name="Haridas S."/>
            <person name="Labutti K."/>
            <person name="Lindquist E."/>
            <person name="Lipzen A."/>
            <person name="Khouja H.-R."/>
            <person name="Murat C."/>
            <person name="Ohm R."/>
            <person name="Olson A."/>
            <person name="Spatafora J."/>
            <person name="Veneault-Fourrey C."/>
            <person name="Henrissat B."/>
            <person name="Grigoriev I."/>
            <person name="Martin F."/>
            <person name="Perotto S."/>
        </authorList>
    </citation>
    <scope>NUCLEOTIDE SEQUENCE [LARGE SCALE GENOMIC DNA]</scope>
    <source>
        <strain evidence="1 2">E</strain>
    </source>
</reference>
<gene>
    <name evidence="1" type="ORF">K444DRAFT_611544</name>
</gene>
<evidence type="ECO:0000313" key="1">
    <source>
        <dbReference type="EMBL" id="PMD61296.1"/>
    </source>
</evidence>
<dbReference type="RefSeq" id="XP_024738200.1">
    <property type="nucleotide sequence ID" value="XM_024879966.1"/>
</dbReference>
<dbReference type="OrthoDB" id="5428890at2759"/>
<dbReference type="AlphaFoldDB" id="A0A2J6TE40"/>